<dbReference type="STRING" id="145854.GA0074692_2250"/>
<dbReference type="EMBL" id="FMHW01000002">
    <property type="protein sequence ID" value="SCL26883.1"/>
    <property type="molecule type" value="Genomic_DNA"/>
</dbReference>
<evidence type="ECO:0008006" key="4">
    <source>
        <dbReference type="Google" id="ProtNLM"/>
    </source>
</evidence>
<gene>
    <name evidence="2" type="ORF">GA0074692_2250</name>
</gene>
<evidence type="ECO:0000313" key="3">
    <source>
        <dbReference type="Proteomes" id="UP000198959"/>
    </source>
</evidence>
<feature type="chain" id="PRO_5038390820" description="Secreted protein" evidence="1">
    <location>
        <begin position="21"/>
        <end position="130"/>
    </location>
</feature>
<accession>A0A1C6SC78</accession>
<dbReference type="OrthoDB" id="3396110at2"/>
<protein>
    <recommendedName>
        <fullName evidence="4">Secreted protein</fullName>
    </recommendedName>
</protein>
<name>A0A1C6SC78_9ACTN</name>
<reference evidence="3" key="1">
    <citation type="submission" date="2016-06" db="EMBL/GenBank/DDBJ databases">
        <authorList>
            <person name="Varghese N."/>
            <person name="Submissions Spin"/>
        </authorList>
    </citation>
    <scope>NUCLEOTIDE SEQUENCE [LARGE SCALE GENOMIC DNA]</scope>
    <source>
        <strain evidence="3">DSM 43817</strain>
    </source>
</reference>
<evidence type="ECO:0000313" key="2">
    <source>
        <dbReference type="EMBL" id="SCL26883.1"/>
    </source>
</evidence>
<sequence>MRIRSLVGAAVLAGGLIAAAATPATAVAAAPDQSTACSLTVTNLYYSIGMQTASAKLSGGCSGPIDIVLEQAATPAGPYQELPDALYHLQQSADGTAALAYFMDPAERGYCRAKASAGTLVAYSPAAQSC</sequence>
<organism evidence="2 3">
    <name type="scientific">Micromonospora pallida</name>
    <dbReference type="NCBI Taxonomy" id="145854"/>
    <lineage>
        <taxon>Bacteria</taxon>
        <taxon>Bacillati</taxon>
        <taxon>Actinomycetota</taxon>
        <taxon>Actinomycetes</taxon>
        <taxon>Micromonosporales</taxon>
        <taxon>Micromonosporaceae</taxon>
        <taxon>Micromonospora</taxon>
    </lineage>
</organism>
<keyword evidence="3" id="KW-1185">Reference proteome</keyword>
<dbReference type="RefSeq" id="WP_091642813.1">
    <property type="nucleotide sequence ID" value="NZ_FMHW01000002.1"/>
</dbReference>
<keyword evidence="1" id="KW-0732">Signal</keyword>
<feature type="signal peptide" evidence="1">
    <location>
        <begin position="1"/>
        <end position="20"/>
    </location>
</feature>
<evidence type="ECO:0000256" key="1">
    <source>
        <dbReference type="SAM" id="SignalP"/>
    </source>
</evidence>
<dbReference type="AlphaFoldDB" id="A0A1C6SC78"/>
<dbReference type="Proteomes" id="UP000198959">
    <property type="component" value="Unassembled WGS sequence"/>
</dbReference>
<proteinExistence type="predicted"/>